<keyword evidence="2" id="KW-1185">Reference proteome</keyword>
<accession>A0ABV4QZQ7</accession>
<evidence type="ECO:0008006" key="3">
    <source>
        <dbReference type="Google" id="ProtNLM"/>
    </source>
</evidence>
<proteinExistence type="predicted"/>
<gene>
    <name evidence="1" type="ORF">SM436_17005</name>
</gene>
<comment type="caution">
    <text evidence="1">The sequence shown here is derived from an EMBL/GenBank/DDBJ whole genome shotgun (WGS) entry which is preliminary data.</text>
</comment>
<sequence length="91" mass="9899">MAVHTPGGEASMLDGRPLIDAHVHAARLPTLTPAWRRWGEEFGSSHPWQDLYDAGGSLVPERVEAYFEDEGADALQVYRGLSVQPSPAGKD</sequence>
<protein>
    <recommendedName>
        <fullName evidence="3">Amidohydrolase</fullName>
    </recommendedName>
</protein>
<name>A0ABV4QZQ7_9ACTN</name>
<dbReference type="Proteomes" id="UP001569904">
    <property type="component" value="Unassembled WGS sequence"/>
</dbReference>
<evidence type="ECO:0000313" key="2">
    <source>
        <dbReference type="Proteomes" id="UP001569904"/>
    </source>
</evidence>
<evidence type="ECO:0000313" key="1">
    <source>
        <dbReference type="EMBL" id="MFA1555390.1"/>
    </source>
</evidence>
<dbReference type="EMBL" id="JAXCEH010000010">
    <property type="protein sequence ID" value="MFA1555390.1"/>
    <property type="molecule type" value="Genomic_DNA"/>
</dbReference>
<reference evidence="1 2" key="1">
    <citation type="submission" date="2023-11" db="EMBL/GenBank/DDBJ databases">
        <title>Actinomadura monticuli sp. nov., isolated from volcanic ash.</title>
        <authorList>
            <person name="Lee S.D."/>
            <person name="Yang H."/>
            <person name="Kim I.S."/>
        </authorList>
    </citation>
    <scope>NUCLEOTIDE SEQUENCE [LARGE SCALE GENOMIC DNA]</scope>
    <source>
        <strain evidence="1 2">DSM 45346</strain>
    </source>
</reference>
<dbReference type="RefSeq" id="WP_371942115.1">
    <property type="nucleotide sequence ID" value="NZ_JAXCEH010000010.1"/>
</dbReference>
<organism evidence="1 2">
    <name type="scientific">Actinomadura chokoriensis</name>
    <dbReference type="NCBI Taxonomy" id="454156"/>
    <lineage>
        <taxon>Bacteria</taxon>
        <taxon>Bacillati</taxon>
        <taxon>Actinomycetota</taxon>
        <taxon>Actinomycetes</taxon>
        <taxon>Streptosporangiales</taxon>
        <taxon>Thermomonosporaceae</taxon>
        <taxon>Actinomadura</taxon>
    </lineage>
</organism>